<accession>A0A183FIF4</accession>
<reference evidence="2 3" key="1">
    <citation type="submission" date="2018-11" db="EMBL/GenBank/DDBJ databases">
        <authorList>
            <consortium name="Pathogen Informatics"/>
        </authorList>
    </citation>
    <scope>NUCLEOTIDE SEQUENCE [LARGE SCALE GENOMIC DNA]</scope>
</reference>
<evidence type="ECO:0000256" key="1">
    <source>
        <dbReference type="SAM" id="MobiDB-lite"/>
    </source>
</evidence>
<dbReference type="AlphaFoldDB" id="A0A183FIF4"/>
<gene>
    <name evidence="2" type="ORF">HPBE_LOCUS6674</name>
</gene>
<dbReference type="OrthoDB" id="343921at2759"/>
<proteinExistence type="predicted"/>
<evidence type="ECO:0000313" key="2">
    <source>
        <dbReference type="EMBL" id="VDO69246.1"/>
    </source>
</evidence>
<feature type="compositionally biased region" description="Acidic residues" evidence="1">
    <location>
        <begin position="144"/>
        <end position="163"/>
    </location>
</feature>
<dbReference type="Proteomes" id="UP000050761">
    <property type="component" value="Unassembled WGS sequence"/>
</dbReference>
<reference evidence="4" key="2">
    <citation type="submission" date="2019-09" db="UniProtKB">
        <authorList>
            <consortium name="WormBaseParasite"/>
        </authorList>
    </citation>
    <scope>IDENTIFICATION</scope>
</reference>
<keyword evidence="3" id="KW-1185">Reference proteome</keyword>
<name>A0A183FIF4_HELPZ</name>
<evidence type="ECO:0000313" key="4">
    <source>
        <dbReference type="WBParaSite" id="HPBE_0000667301-mRNA-1"/>
    </source>
</evidence>
<protein>
    <submittedName>
        <fullName evidence="2 4">Uncharacterized protein</fullName>
    </submittedName>
</protein>
<evidence type="ECO:0000313" key="3">
    <source>
        <dbReference type="Proteomes" id="UP000050761"/>
    </source>
</evidence>
<feature type="region of interest" description="Disordered" evidence="1">
    <location>
        <begin position="128"/>
        <end position="163"/>
    </location>
</feature>
<sequence length="163" mass="18330">MKVPSSSCFSGPALYAVGPQITEINTVAFAIGFQEDDRNQCEDDARDTIEEALKFKRNHLFEVHEAVTLVESNERRQERDERSLFIEGFPKNTKTHRTLSNANFGGKNLTSVDCGLLWIKVFQSPCTESGSTKKMTFAPKVDQSDDDEDEEMESSDEGIEEIV</sequence>
<organism evidence="3 4">
    <name type="scientific">Heligmosomoides polygyrus</name>
    <name type="common">Parasitic roundworm</name>
    <dbReference type="NCBI Taxonomy" id="6339"/>
    <lineage>
        <taxon>Eukaryota</taxon>
        <taxon>Metazoa</taxon>
        <taxon>Ecdysozoa</taxon>
        <taxon>Nematoda</taxon>
        <taxon>Chromadorea</taxon>
        <taxon>Rhabditida</taxon>
        <taxon>Rhabditina</taxon>
        <taxon>Rhabditomorpha</taxon>
        <taxon>Strongyloidea</taxon>
        <taxon>Heligmosomidae</taxon>
        <taxon>Heligmosomoides</taxon>
    </lineage>
</organism>
<dbReference type="EMBL" id="UZAH01025715">
    <property type="protein sequence ID" value="VDO69246.1"/>
    <property type="molecule type" value="Genomic_DNA"/>
</dbReference>
<dbReference type="WBParaSite" id="HPBE_0000667301-mRNA-1">
    <property type="protein sequence ID" value="HPBE_0000667301-mRNA-1"/>
    <property type="gene ID" value="HPBE_0000667301"/>
</dbReference>
<accession>A0A3P7X7F4</accession>